<sequence>MMKRHSLALLLLSLSLTACDRSPEQPEPKTSADHVSSAVHSASAPMHSSEAVQAQKVPKAINYQAQFEQSDKQISHFMDLLDNPNTSQTQRVQILCVDWPNVYKSEYIPALVHLKPNQFNETKLLAELKTATDYYKEGSGIVCK</sequence>
<keyword evidence="2" id="KW-0732">Signal</keyword>
<feature type="region of interest" description="Disordered" evidence="1">
    <location>
        <begin position="21"/>
        <end position="53"/>
    </location>
</feature>
<evidence type="ECO:0000256" key="1">
    <source>
        <dbReference type="SAM" id="MobiDB-lite"/>
    </source>
</evidence>
<organism evidence="3 4">
    <name type="scientific">Acinetobacter soli</name>
    <dbReference type="NCBI Taxonomy" id="487316"/>
    <lineage>
        <taxon>Bacteria</taxon>
        <taxon>Pseudomonadati</taxon>
        <taxon>Pseudomonadota</taxon>
        <taxon>Gammaproteobacteria</taxon>
        <taxon>Moraxellales</taxon>
        <taxon>Moraxellaceae</taxon>
        <taxon>Acinetobacter</taxon>
    </lineage>
</organism>
<feature type="chain" id="PRO_5044256837" evidence="2">
    <location>
        <begin position="19"/>
        <end position="144"/>
    </location>
</feature>
<dbReference type="PROSITE" id="PS51257">
    <property type="entry name" value="PROKAR_LIPOPROTEIN"/>
    <property type="match status" value="1"/>
</dbReference>
<accession>A0AB38YTU7</accession>
<name>A0AB38YTU7_9GAMM</name>
<gene>
    <name evidence="3" type="ORF">RHP80_11060</name>
</gene>
<evidence type="ECO:0000313" key="3">
    <source>
        <dbReference type="EMBL" id="WND04752.1"/>
    </source>
</evidence>
<dbReference type="RefSeq" id="WP_055415292.1">
    <property type="nucleotide sequence ID" value="NZ_BKFD01000008.1"/>
</dbReference>
<dbReference type="AlphaFoldDB" id="A0AB38YTU7"/>
<reference evidence="3" key="1">
    <citation type="submission" date="2023-09" db="EMBL/GenBank/DDBJ databases">
        <title>Acinetobacter soli.</title>
        <authorList>
            <person name="Kim B."/>
            <person name="Kim D."/>
            <person name="Park D."/>
        </authorList>
    </citation>
    <scope>NUCLEOTIDE SEQUENCE</scope>
    <source>
        <strain evidence="3">2023.05</strain>
    </source>
</reference>
<dbReference type="Proteomes" id="UP001256400">
    <property type="component" value="Chromosome"/>
</dbReference>
<feature type="compositionally biased region" description="Low complexity" evidence="1">
    <location>
        <begin position="33"/>
        <end position="49"/>
    </location>
</feature>
<protein>
    <submittedName>
        <fullName evidence="3">Uncharacterized protein</fullName>
    </submittedName>
</protein>
<dbReference type="EMBL" id="CP134206">
    <property type="protein sequence ID" value="WND04752.1"/>
    <property type="molecule type" value="Genomic_DNA"/>
</dbReference>
<evidence type="ECO:0000313" key="4">
    <source>
        <dbReference type="Proteomes" id="UP001256400"/>
    </source>
</evidence>
<proteinExistence type="predicted"/>
<feature type="signal peptide" evidence="2">
    <location>
        <begin position="1"/>
        <end position="18"/>
    </location>
</feature>
<feature type="compositionally biased region" description="Basic and acidic residues" evidence="1">
    <location>
        <begin position="21"/>
        <end position="32"/>
    </location>
</feature>
<evidence type="ECO:0000256" key="2">
    <source>
        <dbReference type="SAM" id="SignalP"/>
    </source>
</evidence>